<organism evidence="13">
    <name type="scientific">Darwinula stevensoni</name>
    <dbReference type="NCBI Taxonomy" id="69355"/>
    <lineage>
        <taxon>Eukaryota</taxon>
        <taxon>Metazoa</taxon>
        <taxon>Ecdysozoa</taxon>
        <taxon>Arthropoda</taxon>
        <taxon>Crustacea</taxon>
        <taxon>Oligostraca</taxon>
        <taxon>Ostracoda</taxon>
        <taxon>Podocopa</taxon>
        <taxon>Podocopida</taxon>
        <taxon>Darwinulocopina</taxon>
        <taxon>Darwinuloidea</taxon>
        <taxon>Darwinulidae</taxon>
        <taxon>Darwinula</taxon>
    </lineage>
</organism>
<dbReference type="PROSITE" id="PS01360">
    <property type="entry name" value="ZF_MYND_1"/>
    <property type="match status" value="1"/>
</dbReference>
<dbReference type="PANTHER" id="PTHR24150">
    <property type="entry name" value="ANKYRIN REPEAT AND MYND DOMAIN-CONTAINING PROTEIN 2"/>
    <property type="match status" value="1"/>
</dbReference>
<dbReference type="Pfam" id="PF01753">
    <property type="entry name" value="zf-MYND"/>
    <property type="match status" value="1"/>
</dbReference>
<gene>
    <name evidence="13" type="ORF">DSTB1V02_LOCUS9490</name>
</gene>
<evidence type="ECO:0000256" key="5">
    <source>
        <dbReference type="ARBA" id="ARBA00022833"/>
    </source>
</evidence>
<evidence type="ECO:0000256" key="6">
    <source>
        <dbReference type="ARBA" id="ARBA00023043"/>
    </source>
</evidence>
<evidence type="ECO:0000256" key="3">
    <source>
        <dbReference type="ARBA" id="ARBA00022737"/>
    </source>
</evidence>
<dbReference type="InterPro" id="IPR002110">
    <property type="entry name" value="Ankyrin_rpt"/>
</dbReference>
<dbReference type="GO" id="GO:0008270">
    <property type="term" value="F:zinc ion binding"/>
    <property type="evidence" value="ECO:0007669"/>
    <property type="project" value="UniProtKB-KW"/>
</dbReference>
<dbReference type="SMART" id="SM00248">
    <property type="entry name" value="ANK"/>
    <property type="match status" value="2"/>
</dbReference>
<feature type="repeat" description="ANK" evidence="9">
    <location>
        <begin position="83"/>
        <end position="115"/>
    </location>
</feature>
<keyword evidence="8" id="KW-0966">Cell projection</keyword>
<keyword evidence="4 10" id="KW-0863">Zinc-finger</keyword>
<feature type="repeat" description="ANK" evidence="9">
    <location>
        <begin position="49"/>
        <end position="81"/>
    </location>
</feature>
<dbReference type="SUPFAM" id="SSF144232">
    <property type="entry name" value="HIT/MYND zinc finger-like"/>
    <property type="match status" value="1"/>
</dbReference>
<dbReference type="AlphaFoldDB" id="A0A7R9A936"/>
<dbReference type="GO" id="GO:0005929">
    <property type="term" value="C:cilium"/>
    <property type="evidence" value="ECO:0007669"/>
    <property type="project" value="UniProtKB-SubCell"/>
</dbReference>
<keyword evidence="5" id="KW-0862">Zinc</keyword>
<dbReference type="SUPFAM" id="SSF48403">
    <property type="entry name" value="Ankyrin repeat"/>
    <property type="match status" value="1"/>
</dbReference>
<keyword evidence="7" id="KW-0969">Cilium</keyword>
<feature type="domain" description="MYND-type" evidence="12">
    <location>
        <begin position="335"/>
        <end position="374"/>
    </location>
</feature>
<comment type="subcellular location">
    <subcellularLocation>
        <location evidence="1">Cell projection</location>
        <location evidence="1">Cilium</location>
    </subcellularLocation>
</comment>
<reference evidence="13" key="1">
    <citation type="submission" date="2020-11" db="EMBL/GenBank/DDBJ databases">
        <authorList>
            <person name="Tran Van P."/>
        </authorList>
    </citation>
    <scope>NUCLEOTIDE SEQUENCE</scope>
</reference>
<evidence type="ECO:0000256" key="7">
    <source>
        <dbReference type="ARBA" id="ARBA00023069"/>
    </source>
</evidence>
<dbReference type="EMBL" id="CAJPEV010002450">
    <property type="protein sequence ID" value="CAG0896929.1"/>
    <property type="molecule type" value="Genomic_DNA"/>
</dbReference>
<dbReference type="InterPro" id="IPR036770">
    <property type="entry name" value="Ankyrin_rpt-contain_sf"/>
</dbReference>
<protein>
    <recommendedName>
        <fullName evidence="12">MYND-type domain-containing protein</fullName>
    </recommendedName>
</protein>
<dbReference type="PROSITE" id="PS50088">
    <property type="entry name" value="ANK_REPEAT"/>
    <property type="match status" value="2"/>
</dbReference>
<evidence type="ECO:0000256" key="8">
    <source>
        <dbReference type="ARBA" id="ARBA00023273"/>
    </source>
</evidence>
<name>A0A7R9A936_9CRUS</name>
<dbReference type="OrthoDB" id="10257049at2759"/>
<dbReference type="InterPro" id="IPR052452">
    <property type="entry name" value="Ankyrin-MYND_dom_contain_2"/>
</dbReference>
<dbReference type="InterPro" id="IPR002893">
    <property type="entry name" value="Znf_MYND"/>
</dbReference>
<keyword evidence="3" id="KW-0677">Repeat</keyword>
<evidence type="ECO:0000256" key="11">
    <source>
        <dbReference type="SAM" id="MobiDB-lite"/>
    </source>
</evidence>
<dbReference type="PANTHER" id="PTHR24150:SF8">
    <property type="entry name" value="ANKYRIN REPEAT AND MYND DOMAIN-CONTAINING PROTEIN 2"/>
    <property type="match status" value="1"/>
</dbReference>
<evidence type="ECO:0000256" key="10">
    <source>
        <dbReference type="PROSITE-ProRule" id="PRU00134"/>
    </source>
</evidence>
<dbReference type="Gene3D" id="1.25.40.20">
    <property type="entry name" value="Ankyrin repeat-containing domain"/>
    <property type="match status" value="1"/>
</dbReference>
<evidence type="ECO:0000259" key="12">
    <source>
        <dbReference type="PROSITE" id="PS50865"/>
    </source>
</evidence>
<evidence type="ECO:0000256" key="1">
    <source>
        <dbReference type="ARBA" id="ARBA00004138"/>
    </source>
</evidence>
<evidence type="ECO:0000256" key="9">
    <source>
        <dbReference type="PROSITE-ProRule" id="PRU00023"/>
    </source>
</evidence>
<proteinExistence type="predicted"/>
<dbReference type="Proteomes" id="UP000677054">
    <property type="component" value="Unassembled WGS sequence"/>
</dbReference>
<dbReference type="Gene3D" id="6.10.140.2220">
    <property type="match status" value="1"/>
</dbReference>
<evidence type="ECO:0000256" key="2">
    <source>
        <dbReference type="ARBA" id="ARBA00022723"/>
    </source>
</evidence>
<accession>A0A7R9A936</accession>
<feature type="compositionally biased region" description="Basic and acidic residues" evidence="11">
    <location>
        <begin position="383"/>
        <end position="405"/>
    </location>
</feature>
<dbReference type="PROSITE" id="PS50297">
    <property type="entry name" value="ANK_REP_REGION"/>
    <property type="match status" value="2"/>
</dbReference>
<feature type="region of interest" description="Disordered" evidence="11">
    <location>
        <begin position="379"/>
        <end position="405"/>
    </location>
</feature>
<evidence type="ECO:0000313" key="13">
    <source>
        <dbReference type="EMBL" id="CAD7249702.1"/>
    </source>
</evidence>
<sequence>MAETKEVQNSSDETNMPVDIFEMVKKQDVEAVRSCLATMKNVKELYDSDGMSLLQHAAYRGNKDMCRMLLDHGADVNETKHIHNYTCLHFAALSGNRDVVQMMLEAGADPDATNSINRTPGQMAAFVGHHAVVASINNFIPKSMVEYYTKPQGLEKDPKIPPIAAPALHSYLIQVTLHPVYLALHVSSASHLITHWPNMCRVLNLMCEKYMKATAPGGNEILAFKTHYLAFLLEFFLKEKDTEVEAEKNKEQDGGCLSSAIRKLLKGRDVDGFPEYQERLLRQAIKAFPYTQSTILQQMVSSLGRTPVGEHPMAVTVIQGSINGQHMFTDEDSSCTTCGHSSHPPPKKCKACHAVQYCDRRCQRLHWFDHKKRCGKLAAQNEAARKAVDPEKPEVASEQKTVTEE</sequence>
<dbReference type="EMBL" id="LR901967">
    <property type="protein sequence ID" value="CAD7249702.1"/>
    <property type="molecule type" value="Genomic_DNA"/>
</dbReference>
<dbReference type="PROSITE" id="PS50865">
    <property type="entry name" value="ZF_MYND_2"/>
    <property type="match status" value="1"/>
</dbReference>
<evidence type="ECO:0000313" key="14">
    <source>
        <dbReference type="Proteomes" id="UP000677054"/>
    </source>
</evidence>
<dbReference type="Pfam" id="PF12796">
    <property type="entry name" value="Ank_2"/>
    <property type="match status" value="1"/>
</dbReference>
<keyword evidence="6 9" id="KW-0040">ANK repeat</keyword>
<evidence type="ECO:0000256" key="4">
    <source>
        <dbReference type="ARBA" id="ARBA00022771"/>
    </source>
</evidence>
<keyword evidence="2" id="KW-0479">Metal-binding</keyword>
<keyword evidence="14" id="KW-1185">Reference proteome</keyword>